<dbReference type="EMBL" id="LAZR01060233">
    <property type="protein sequence ID" value="KKK66118.1"/>
    <property type="molecule type" value="Genomic_DNA"/>
</dbReference>
<name>A0A0F8XBD0_9ZZZZ</name>
<protein>
    <submittedName>
        <fullName evidence="1">Uncharacterized protein</fullName>
    </submittedName>
</protein>
<gene>
    <name evidence="1" type="ORF">LCGC14_2967330</name>
</gene>
<accession>A0A0F8XBD0</accession>
<evidence type="ECO:0000313" key="1">
    <source>
        <dbReference type="EMBL" id="KKK66118.1"/>
    </source>
</evidence>
<proteinExistence type="predicted"/>
<reference evidence="1" key="1">
    <citation type="journal article" date="2015" name="Nature">
        <title>Complex archaea that bridge the gap between prokaryotes and eukaryotes.</title>
        <authorList>
            <person name="Spang A."/>
            <person name="Saw J.H."/>
            <person name="Jorgensen S.L."/>
            <person name="Zaremba-Niedzwiedzka K."/>
            <person name="Martijn J."/>
            <person name="Lind A.E."/>
            <person name="van Eijk R."/>
            <person name="Schleper C."/>
            <person name="Guy L."/>
            <person name="Ettema T.J."/>
        </authorList>
    </citation>
    <scope>NUCLEOTIDE SEQUENCE</scope>
</reference>
<comment type="caution">
    <text evidence="1">The sequence shown here is derived from an EMBL/GenBank/DDBJ whole genome shotgun (WGS) entry which is preliminary data.</text>
</comment>
<dbReference type="AlphaFoldDB" id="A0A0F8XBD0"/>
<sequence>MVQKRKVTKIPVLFRKWPRLKGGGIIAIFPTELGTDDPHTSSMYEHVGQHGAGDTRDVVQRTKRATPSEYASLLKELHKIGYRGLVVVQKLQQSFLAERRRKLAKMR</sequence>
<organism evidence="1">
    <name type="scientific">marine sediment metagenome</name>
    <dbReference type="NCBI Taxonomy" id="412755"/>
    <lineage>
        <taxon>unclassified sequences</taxon>
        <taxon>metagenomes</taxon>
        <taxon>ecological metagenomes</taxon>
    </lineage>
</organism>